<dbReference type="GO" id="GO:0000155">
    <property type="term" value="F:phosphorelay sensor kinase activity"/>
    <property type="evidence" value="ECO:0007669"/>
    <property type="project" value="InterPro"/>
</dbReference>
<dbReference type="SUPFAM" id="SSF55874">
    <property type="entry name" value="ATPase domain of HSP90 chaperone/DNA topoisomerase II/histidine kinase"/>
    <property type="match status" value="1"/>
</dbReference>
<keyword evidence="2" id="KW-0472">Membrane</keyword>
<dbReference type="InterPro" id="IPR005467">
    <property type="entry name" value="His_kinase_dom"/>
</dbReference>
<dbReference type="SMART" id="SM00387">
    <property type="entry name" value="HATPase_c"/>
    <property type="match status" value="1"/>
</dbReference>
<dbReference type="Gene3D" id="3.30.565.10">
    <property type="entry name" value="Histidine kinase-like ATPase, C-terminal domain"/>
    <property type="match status" value="1"/>
</dbReference>
<dbReference type="GO" id="GO:0003677">
    <property type="term" value="F:DNA binding"/>
    <property type="evidence" value="ECO:0007669"/>
    <property type="project" value="UniProtKB-KW"/>
</dbReference>
<dbReference type="PROSITE" id="PS50109">
    <property type="entry name" value="HIS_KIN"/>
    <property type="match status" value="1"/>
</dbReference>
<dbReference type="CDD" id="cd00082">
    <property type="entry name" value="HisKA"/>
    <property type="match status" value="1"/>
</dbReference>
<dbReference type="InterPro" id="IPR013783">
    <property type="entry name" value="Ig-like_fold"/>
</dbReference>
<dbReference type="CDD" id="cd00075">
    <property type="entry name" value="HATPase"/>
    <property type="match status" value="1"/>
</dbReference>
<dbReference type="PANTHER" id="PTHR43547:SF2">
    <property type="entry name" value="HYBRID SIGNAL TRANSDUCTION HISTIDINE KINASE C"/>
    <property type="match status" value="1"/>
</dbReference>
<dbReference type="InterPro" id="IPR004358">
    <property type="entry name" value="Sig_transdc_His_kin-like_C"/>
</dbReference>
<dbReference type="Gene3D" id="1.10.287.130">
    <property type="match status" value="1"/>
</dbReference>
<keyword evidence="2" id="KW-0812">Transmembrane</keyword>
<dbReference type="InterPro" id="IPR011110">
    <property type="entry name" value="Reg_prop"/>
</dbReference>
<evidence type="ECO:0000256" key="2">
    <source>
        <dbReference type="SAM" id="Phobius"/>
    </source>
</evidence>
<keyword evidence="1" id="KW-0597">Phosphoprotein</keyword>
<keyword evidence="2" id="KW-1133">Transmembrane helix</keyword>
<dbReference type="Pfam" id="PF02518">
    <property type="entry name" value="HATPase_c"/>
    <property type="match status" value="1"/>
</dbReference>
<dbReference type="InterPro" id="IPR003661">
    <property type="entry name" value="HisK_dim/P_dom"/>
</dbReference>
<feature type="transmembrane region" description="Helical" evidence="2">
    <location>
        <begin position="753"/>
        <end position="772"/>
    </location>
</feature>
<dbReference type="InterPro" id="IPR003594">
    <property type="entry name" value="HATPase_dom"/>
</dbReference>
<name>A0A3B0UR38_9ZZZZ</name>
<dbReference type="InterPro" id="IPR036097">
    <property type="entry name" value="HisK_dim/P_sf"/>
</dbReference>
<dbReference type="SUPFAM" id="SSF47384">
    <property type="entry name" value="Homodimeric domain of signal transducing histidine kinase"/>
    <property type="match status" value="1"/>
</dbReference>
<proteinExistence type="predicted"/>
<evidence type="ECO:0000256" key="1">
    <source>
        <dbReference type="ARBA" id="ARBA00022553"/>
    </source>
</evidence>
<dbReference type="PRINTS" id="PR00344">
    <property type="entry name" value="BCTRLSENSOR"/>
</dbReference>
<accession>A0A3B0UR38</accession>
<dbReference type="AlphaFoldDB" id="A0A3B0UR38"/>
<dbReference type="Pfam" id="PF07494">
    <property type="entry name" value="Reg_prop"/>
    <property type="match status" value="2"/>
</dbReference>
<sequence length="1006" mass="113320">MLIRILFLGLSLLTCLVSISKGQYNYLLSDYIIEVWSAEEGLPSNNLRHIAKDKDGFLWISTFNGLVRFDGNKFKTFDTNNVPFLSSSAFYSVLPLADGSMYIGTQASGLILYKNRKFISVLDSGNLPKSIQTSFLDNTGRLWIGTRNGGVYYLENNKIHRYSIPQLDNQSIQSITQDDLNNVWIASEGKGVAKIAEDTFKVYTVTDGLSSNIVNAILFYNGKIYAGTEKGLVVYQNKKWIVDNRFDQIKINYIIADKNRNLWFASSVGLGRISHLNKFEYLSEKDGLPSRQVSSITFDDENNIWLTTKRGGLAQLKISNFKNITPADGLSYKGINVIEEGPNGSFYVGSDNGDIDLIKDGIIKKLPMSKEFKSISVKDIFSDDDGTLWIATYDGVIKKHGLEEKYFGIDQGLVSLKTRRILKDFRGVIWVGSRNGGINKIYPDDRVESITVKDGLGSDFVLSVDEAPDGRIVVGTANGGLNIIYPNGKIEILKPTESIVGLSIFNVYIENNNRFWLATNIGLYCYQNNKFTLINTKNGLPVETIFDIKEDNSGNLWATSIWGFVRVSKNNVRDFVNGELDKIEATLLNDSDGMVSHECTGATRFLKTQEGVFWIPTIKGISILDPQKLIINLKVPAVFIEDIIVDDEVIELERAGENEKFGKVIIKPGHRNYVINYTSLSMYSPEKVKFIYKLEGFDEDWVEIGTDRHAKYTNLPYGNYSFKVMAANNNGVWSSEYATVEIEIKPFFYETQWFIVLIILAFVLATVSIYVFQTKAVKSRNNELIKLNNELDSFAYSVSHDLKAPLSSIQGLLNIAKLENGKNAMEFYQRIDSSVEKLDNFIKDIIDYSKNARMGIRKETINVKELLTSVLEGLAFLESEKKIKTIVEVDDDLLILTDKTRFTFIVNNLLTNAYRYADFTKAQPFVKTTAGLKGSNFYLKIEDNGQGIKEEFQAKIYEMFYRANENSSGSGLGLYIVKESLAKLKGNIVLKSVYQKGTIVHVEIPV</sequence>
<evidence type="ECO:0000259" key="3">
    <source>
        <dbReference type="PROSITE" id="PS50109"/>
    </source>
</evidence>
<dbReference type="SUPFAM" id="SSF101898">
    <property type="entry name" value="NHL repeat"/>
    <property type="match status" value="1"/>
</dbReference>
<evidence type="ECO:0000313" key="4">
    <source>
        <dbReference type="EMBL" id="VAW27079.1"/>
    </source>
</evidence>
<organism evidence="4">
    <name type="scientific">hydrothermal vent metagenome</name>
    <dbReference type="NCBI Taxonomy" id="652676"/>
    <lineage>
        <taxon>unclassified sequences</taxon>
        <taxon>metagenomes</taxon>
        <taxon>ecological metagenomes</taxon>
    </lineage>
</organism>
<dbReference type="SUPFAM" id="SSF63829">
    <property type="entry name" value="Calcium-dependent phosphotriesterase"/>
    <property type="match status" value="2"/>
</dbReference>
<keyword evidence="4" id="KW-0238">DNA-binding</keyword>
<reference evidence="4" key="1">
    <citation type="submission" date="2018-06" db="EMBL/GenBank/DDBJ databases">
        <authorList>
            <person name="Zhirakovskaya E."/>
        </authorList>
    </citation>
    <scope>NUCLEOTIDE SEQUENCE</scope>
</reference>
<feature type="domain" description="Histidine kinase" evidence="3">
    <location>
        <begin position="797"/>
        <end position="1006"/>
    </location>
</feature>
<dbReference type="Gene3D" id="2.60.40.10">
    <property type="entry name" value="Immunoglobulins"/>
    <property type="match status" value="1"/>
</dbReference>
<dbReference type="SMART" id="SM00388">
    <property type="entry name" value="HisKA"/>
    <property type="match status" value="1"/>
</dbReference>
<gene>
    <name evidence="4" type="ORF">MNBD_BACTEROID06-382</name>
</gene>
<protein>
    <submittedName>
        <fullName evidence="4">DNA-binding response regulator, AraC family</fullName>
    </submittedName>
</protein>
<dbReference type="Pfam" id="PF07495">
    <property type="entry name" value="Y_Y_Y"/>
    <property type="match status" value="1"/>
</dbReference>
<dbReference type="Pfam" id="PF00512">
    <property type="entry name" value="HisKA"/>
    <property type="match status" value="1"/>
</dbReference>
<dbReference type="PANTHER" id="PTHR43547">
    <property type="entry name" value="TWO-COMPONENT HISTIDINE KINASE"/>
    <property type="match status" value="1"/>
</dbReference>
<dbReference type="InterPro" id="IPR015943">
    <property type="entry name" value="WD40/YVTN_repeat-like_dom_sf"/>
</dbReference>
<dbReference type="EMBL" id="UOES01000178">
    <property type="protein sequence ID" value="VAW27079.1"/>
    <property type="molecule type" value="Genomic_DNA"/>
</dbReference>
<dbReference type="InterPro" id="IPR036890">
    <property type="entry name" value="HATPase_C_sf"/>
</dbReference>
<dbReference type="InterPro" id="IPR011123">
    <property type="entry name" value="Y_Y_Y"/>
</dbReference>
<dbReference type="Gene3D" id="2.130.10.10">
    <property type="entry name" value="YVTN repeat-like/Quinoprotein amine dehydrogenase"/>
    <property type="match status" value="2"/>
</dbReference>